<feature type="compositionally biased region" description="Basic and acidic residues" evidence="2">
    <location>
        <begin position="207"/>
        <end position="227"/>
    </location>
</feature>
<sequence>MVKRPSADQYRQYLNQIGILDLLKQVTKEILEHPSHAASVFEFSERRLRELGNERDRQTKDEARRKRHAGADHPLVRHQQRPTRISFGKHIQDEIALRILTREDRPVQRVVIRRRFLRVQSDQQRVDKKYTKRKNNTKMKRHGGTKCLDAEKENAENNIDEYEDDYEQMEDGGDADSKLQIGDRNVLKNNTTTPLRQDDVARIAVNDKKKSEVEHGNGHDKMNKPHESIALPDNEELRVDGSRQRQPQAARDTMWDQKQTDNQRCSGPQISNIQQGIQAIAPIPAKAEQRQVLENGHLTNFDAESGKGHSNIISTKDDAKLPVGIHLITATPKKEEEDLDQLYAPIEQ</sequence>
<proteinExistence type="predicted"/>
<name>A0A0H5RDY4_9EUKA</name>
<dbReference type="EMBL" id="HACM01011776">
    <property type="protein sequence ID" value="CRZ12218.1"/>
    <property type="molecule type" value="Transcribed_RNA"/>
</dbReference>
<evidence type="ECO:0000256" key="1">
    <source>
        <dbReference type="SAM" id="Coils"/>
    </source>
</evidence>
<feature type="coiled-coil region" evidence="1">
    <location>
        <begin position="145"/>
        <end position="172"/>
    </location>
</feature>
<keyword evidence="1" id="KW-0175">Coiled coil</keyword>
<evidence type="ECO:0000313" key="3">
    <source>
        <dbReference type="EMBL" id="CRZ12218.1"/>
    </source>
</evidence>
<evidence type="ECO:0000256" key="2">
    <source>
        <dbReference type="SAM" id="MobiDB-lite"/>
    </source>
</evidence>
<feature type="region of interest" description="Disordered" evidence="2">
    <location>
        <begin position="207"/>
        <end position="269"/>
    </location>
</feature>
<protein>
    <submittedName>
        <fullName evidence="3">Uncharacterized protein</fullName>
    </submittedName>
</protein>
<organism evidence="3">
    <name type="scientific">Spongospora subterranea</name>
    <dbReference type="NCBI Taxonomy" id="70186"/>
    <lineage>
        <taxon>Eukaryota</taxon>
        <taxon>Sar</taxon>
        <taxon>Rhizaria</taxon>
        <taxon>Endomyxa</taxon>
        <taxon>Phytomyxea</taxon>
        <taxon>Plasmodiophorida</taxon>
        <taxon>Plasmodiophoridae</taxon>
        <taxon>Spongospora</taxon>
    </lineage>
</organism>
<feature type="region of interest" description="Disordered" evidence="2">
    <location>
        <begin position="51"/>
        <end position="72"/>
    </location>
</feature>
<accession>A0A0H5RDY4</accession>
<reference evidence="3" key="1">
    <citation type="submission" date="2015-04" db="EMBL/GenBank/DDBJ databases">
        <title>The genome sequence of the plant pathogenic Rhizarian Plasmodiophora brassicae reveals insights in its biotrophic life cycle and the origin of chitin synthesis.</title>
        <authorList>
            <person name="Schwelm A."/>
            <person name="Fogelqvist J."/>
            <person name="Knaust A."/>
            <person name="Julke S."/>
            <person name="Lilja T."/>
            <person name="Dhandapani V."/>
            <person name="Bonilla-Rosso G."/>
            <person name="Karlsson M."/>
            <person name="Shevchenko A."/>
            <person name="Choi S.R."/>
            <person name="Kim H.G."/>
            <person name="Park J.Y."/>
            <person name="Lim Y.P."/>
            <person name="Ludwig-Muller J."/>
            <person name="Dixelius C."/>
        </authorList>
    </citation>
    <scope>NUCLEOTIDE SEQUENCE</scope>
    <source>
        <tissue evidence="3">Potato root galls</tissue>
    </source>
</reference>
<dbReference type="AlphaFoldDB" id="A0A0H5RDY4"/>